<dbReference type="InterPro" id="IPR054350">
    <property type="entry name" value="PurT/PurK_preATP-grasp"/>
</dbReference>
<comment type="caution">
    <text evidence="7">The sequence shown here is derived from an EMBL/GenBank/DDBJ whole genome shotgun (WGS) entry which is preliminary data.</text>
</comment>
<dbReference type="Pfam" id="PF02222">
    <property type="entry name" value="ATP-grasp"/>
    <property type="match status" value="1"/>
</dbReference>
<evidence type="ECO:0000256" key="1">
    <source>
        <dbReference type="ARBA" id="ARBA00022741"/>
    </source>
</evidence>
<keyword evidence="3 4" id="KW-0067">ATP-binding</keyword>
<proteinExistence type="inferred from homology"/>
<dbReference type="InterPro" id="IPR003135">
    <property type="entry name" value="ATP-grasp_carboxylate-amine"/>
</dbReference>
<dbReference type="EMBL" id="VJON01000021">
    <property type="protein sequence ID" value="TSE34284.1"/>
    <property type="molecule type" value="Genomic_DNA"/>
</dbReference>
<organism evidence="7 8">
    <name type="scientific">Tepidimonas charontis</name>
    <dbReference type="NCBI Taxonomy" id="2267262"/>
    <lineage>
        <taxon>Bacteria</taxon>
        <taxon>Pseudomonadati</taxon>
        <taxon>Pseudomonadota</taxon>
        <taxon>Betaproteobacteria</taxon>
        <taxon>Burkholderiales</taxon>
        <taxon>Tepidimonas</taxon>
    </lineage>
</organism>
<feature type="binding site" evidence="4">
    <location>
        <begin position="195"/>
        <end position="198"/>
    </location>
    <ligand>
        <name>ATP</name>
        <dbReference type="ChEBI" id="CHEBI:30616"/>
    </ligand>
</feature>
<evidence type="ECO:0000256" key="5">
    <source>
        <dbReference type="RuleBase" id="RU361200"/>
    </source>
</evidence>
<evidence type="ECO:0000259" key="6">
    <source>
        <dbReference type="PROSITE" id="PS50975"/>
    </source>
</evidence>
<accession>A0A554XET6</accession>
<dbReference type="Pfam" id="PF17769">
    <property type="entry name" value="PurK_C"/>
    <property type="match status" value="1"/>
</dbReference>
<feature type="binding site" evidence="4">
    <location>
        <position position="117"/>
    </location>
    <ligand>
        <name>ATP</name>
        <dbReference type="ChEBI" id="CHEBI:30616"/>
    </ligand>
</feature>
<dbReference type="NCBIfam" id="NF004676">
    <property type="entry name" value="PRK06019.1-2"/>
    <property type="match status" value="1"/>
</dbReference>
<dbReference type="GO" id="GO:0046872">
    <property type="term" value="F:metal ion binding"/>
    <property type="evidence" value="ECO:0007669"/>
    <property type="project" value="InterPro"/>
</dbReference>
<dbReference type="HAMAP" id="MF_01928">
    <property type="entry name" value="PurK"/>
    <property type="match status" value="1"/>
</dbReference>
<dbReference type="GO" id="GO:0005524">
    <property type="term" value="F:ATP binding"/>
    <property type="evidence" value="ECO:0007669"/>
    <property type="project" value="UniProtKB-UniRule"/>
</dbReference>
<dbReference type="PROSITE" id="PS50975">
    <property type="entry name" value="ATP_GRASP"/>
    <property type="match status" value="1"/>
</dbReference>
<evidence type="ECO:0000256" key="4">
    <source>
        <dbReference type="HAMAP-Rule" id="MF_01928"/>
    </source>
</evidence>
<dbReference type="InterPro" id="IPR040686">
    <property type="entry name" value="PurK_C"/>
</dbReference>
<dbReference type="InterPro" id="IPR011054">
    <property type="entry name" value="Rudment_hybrid_motif"/>
</dbReference>
<gene>
    <name evidence="4 5 7" type="primary">purK</name>
    <name evidence="7" type="ORF">Tchar_01492</name>
</gene>
<dbReference type="SUPFAM" id="SSF56059">
    <property type="entry name" value="Glutathione synthetase ATP-binding domain-like"/>
    <property type="match status" value="1"/>
</dbReference>
<feature type="binding site" evidence="4">
    <location>
        <begin position="287"/>
        <end position="288"/>
    </location>
    <ligand>
        <name>ATP</name>
        <dbReference type="ChEBI" id="CHEBI:30616"/>
    </ligand>
</feature>
<dbReference type="Pfam" id="PF22660">
    <property type="entry name" value="RS_preATP-grasp-like"/>
    <property type="match status" value="1"/>
</dbReference>
<comment type="similarity">
    <text evidence="4 5">Belongs to the PurK/PurT family.</text>
</comment>
<comment type="function">
    <text evidence="4">Catalyzes the ATP-dependent conversion of 5-aminoimidazole ribonucleotide (AIR) and HCO(3)(-) to N5-carboxyaminoimidazole ribonucleotide (N5-CAIR).</text>
</comment>
<dbReference type="GO" id="GO:0034028">
    <property type="term" value="F:5-(carboxyamino)imidazole ribonucleotide synthase activity"/>
    <property type="evidence" value="ECO:0007669"/>
    <property type="project" value="UniProtKB-UniRule"/>
</dbReference>
<feature type="binding site" evidence="4">
    <location>
        <position position="160"/>
    </location>
    <ligand>
        <name>ATP</name>
        <dbReference type="ChEBI" id="CHEBI:30616"/>
    </ligand>
</feature>
<dbReference type="PANTHER" id="PTHR11609:SF5">
    <property type="entry name" value="PHOSPHORIBOSYLAMINOIMIDAZOLE CARBOXYLASE"/>
    <property type="match status" value="1"/>
</dbReference>
<reference evidence="7 8" key="1">
    <citation type="submission" date="2019-07" db="EMBL/GenBank/DDBJ databases">
        <title>Tepidimonas charontis SPSP-6 draft genome.</title>
        <authorList>
            <person name="Da Costa M.S."/>
            <person name="Froufe H.J.C."/>
            <person name="Egas C."/>
            <person name="Albuquerque L."/>
        </authorList>
    </citation>
    <scope>NUCLEOTIDE SEQUENCE [LARGE SCALE GENOMIC DNA]</scope>
    <source>
        <strain evidence="7 8">SPSP-6</strain>
    </source>
</reference>
<dbReference type="RefSeq" id="WP_144328442.1">
    <property type="nucleotide sequence ID" value="NZ_VJON01000021.1"/>
</dbReference>
<dbReference type="Proteomes" id="UP000318294">
    <property type="component" value="Unassembled WGS sequence"/>
</dbReference>
<feature type="binding site" evidence="4">
    <location>
        <position position="203"/>
    </location>
    <ligand>
        <name>ATP</name>
        <dbReference type="ChEBI" id="CHEBI:30616"/>
    </ligand>
</feature>
<dbReference type="InterPro" id="IPR011761">
    <property type="entry name" value="ATP-grasp"/>
</dbReference>
<comment type="pathway">
    <text evidence="4 5">Purine metabolism; IMP biosynthesis via de novo pathway; 5-amino-1-(5-phospho-D-ribosyl)imidazole-4-carboxylate from 5-amino-1-(5-phospho-D-ribosyl)imidazole (N5-CAIR route): step 1/2.</text>
</comment>
<dbReference type="NCBIfam" id="NF004677">
    <property type="entry name" value="PRK06019.1-3"/>
    <property type="match status" value="1"/>
</dbReference>
<dbReference type="SUPFAM" id="SSF52440">
    <property type="entry name" value="PreATP-grasp domain"/>
    <property type="match status" value="1"/>
</dbReference>
<dbReference type="InterPro" id="IPR005875">
    <property type="entry name" value="PurK"/>
</dbReference>
<protein>
    <recommendedName>
        <fullName evidence="4 5">N5-carboxyaminoimidazole ribonucleotide synthase</fullName>
        <shortName evidence="4 5">N5-CAIR synthase</shortName>
        <ecNumber evidence="4 5">6.3.4.18</ecNumber>
    </recommendedName>
    <alternativeName>
        <fullName evidence="4 5">5-(carboxyamino)imidazole ribonucleotide synthetase</fullName>
    </alternativeName>
</protein>
<dbReference type="UniPathway" id="UPA00074">
    <property type="reaction ID" value="UER00942"/>
</dbReference>
<dbReference type="EC" id="6.3.4.18" evidence="4 5"/>
<dbReference type="NCBIfam" id="TIGR01161">
    <property type="entry name" value="purK"/>
    <property type="match status" value="1"/>
</dbReference>
<feature type="domain" description="ATP-grasp" evidence="6">
    <location>
        <begin position="125"/>
        <end position="317"/>
    </location>
</feature>
<dbReference type="PANTHER" id="PTHR11609">
    <property type="entry name" value="PURINE BIOSYNTHESIS PROTEIN 6/7, PUR6/7"/>
    <property type="match status" value="1"/>
</dbReference>
<dbReference type="Gene3D" id="3.40.50.20">
    <property type="match status" value="1"/>
</dbReference>
<keyword evidence="1 4" id="KW-0547">Nucleotide-binding</keyword>
<dbReference type="GO" id="GO:0005829">
    <property type="term" value="C:cytosol"/>
    <property type="evidence" value="ECO:0007669"/>
    <property type="project" value="TreeGrafter"/>
</dbReference>
<keyword evidence="2 4" id="KW-0658">Purine biosynthesis</keyword>
<feature type="binding site" evidence="4">
    <location>
        <begin position="165"/>
        <end position="171"/>
    </location>
    <ligand>
        <name>ATP</name>
        <dbReference type="ChEBI" id="CHEBI:30616"/>
    </ligand>
</feature>
<sequence>MSGAIPILPGPVPGASRPATLGVMGGGQLGRMFVHAAQTMGYAVAVLDPDPVSPAGRAADVHIATGYEDEAGLAQLMQRCEAITTEFENVPAAALTTLAAQRPVAPGPHAVAVAQDRIAEKTHFDRCAAHTGVAPAPWVAITNAEALAQVPDRLLPGILKTARLGYDGKGQISVEDRAQLAQAWDALHRVPCVLEQRLALRAEYSVILARGADGQSVHYPLQRNWHRNGILAVTEVDPNGSAAGPDWAAQAMAAAEAIAAALHYVGVLCVEFFVVDDGSSTGRLVVNEMAPRPHNSGHYTIDACDVSQFELQVRALAGLPLTAPRLHSAAVMLNLLGDCWWRDGQPHSPDWARVLTLPGVHLHLYGKLQARPGRKMGHLTVTATDLPRARAVAWQAAQWLGMAPWPVS</sequence>
<comment type="function">
    <text evidence="5">Catalyzes the ATP-dependent conversion of 5-aminoimidazole ribonucleotide (AIR) and HCO(3)- to N5-carboxyaminoimidazole ribonucleotide (N5-CAIR).</text>
</comment>
<comment type="catalytic activity">
    <reaction evidence="4 5">
        <text>5-amino-1-(5-phospho-beta-D-ribosyl)imidazole + hydrogencarbonate + ATP = 5-carboxyamino-1-(5-phospho-D-ribosyl)imidazole + ADP + phosphate + 2 H(+)</text>
        <dbReference type="Rhea" id="RHEA:19317"/>
        <dbReference type="ChEBI" id="CHEBI:15378"/>
        <dbReference type="ChEBI" id="CHEBI:17544"/>
        <dbReference type="ChEBI" id="CHEBI:30616"/>
        <dbReference type="ChEBI" id="CHEBI:43474"/>
        <dbReference type="ChEBI" id="CHEBI:58730"/>
        <dbReference type="ChEBI" id="CHEBI:137981"/>
        <dbReference type="ChEBI" id="CHEBI:456216"/>
        <dbReference type="EC" id="6.3.4.18"/>
    </reaction>
</comment>
<dbReference type="InterPro" id="IPR013815">
    <property type="entry name" value="ATP_grasp_subdomain_1"/>
</dbReference>
<dbReference type="GO" id="GO:0006189">
    <property type="term" value="P:'de novo' IMP biosynthetic process"/>
    <property type="evidence" value="ECO:0007669"/>
    <property type="project" value="UniProtKB-UniRule"/>
</dbReference>
<comment type="subunit">
    <text evidence="4 5">Homodimer.</text>
</comment>
<keyword evidence="4 5" id="KW-0436">Ligase</keyword>
<name>A0A554XET6_9BURK</name>
<keyword evidence="8" id="KW-1185">Reference proteome</keyword>
<dbReference type="AlphaFoldDB" id="A0A554XET6"/>
<dbReference type="SUPFAM" id="SSF51246">
    <property type="entry name" value="Rudiment single hybrid motif"/>
    <property type="match status" value="1"/>
</dbReference>
<evidence type="ECO:0000313" key="8">
    <source>
        <dbReference type="Proteomes" id="UP000318294"/>
    </source>
</evidence>
<dbReference type="Gene3D" id="3.30.470.20">
    <property type="entry name" value="ATP-grasp fold, B domain"/>
    <property type="match status" value="1"/>
</dbReference>
<dbReference type="OrthoDB" id="9804625at2"/>
<dbReference type="NCBIfam" id="NF004679">
    <property type="entry name" value="PRK06019.1-5"/>
    <property type="match status" value="1"/>
</dbReference>
<evidence type="ECO:0000256" key="2">
    <source>
        <dbReference type="ARBA" id="ARBA00022755"/>
    </source>
</evidence>
<dbReference type="InterPro" id="IPR016185">
    <property type="entry name" value="PreATP-grasp_dom_sf"/>
</dbReference>
<evidence type="ECO:0000313" key="7">
    <source>
        <dbReference type="EMBL" id="TSE34284.1"/>
    </source>
</evidence>
<dbReference type="GO" id="GO:0004638">
    <property type="term" value="F:phosphoribosylaminoimidazole carboxylase activity"/>
    <property type="evidence" value="ECO:0007669"/>
    <property type="project" value="InterPro"/>
</dbReference>
<dbReference type="Gene3D" id="3.30.1490.20">
    <property type="entry name" value="ATP-grasp fold, A domain"/>
    <property type="match status" value="1"/>
</dbReference>
<feature type="binding site" evidence="4">
    <location>
        <position position="226"/>
    </location>
    <ligand>
        <name>ATP</name>
        <dbReference type="ChEBI" id="CHEBI:30616"/>
    </ligand>
</feature>
<evidence type="ECO:0000256" key="3">
    <source>
        <dbReference type="ARBA" id="ARBA00022840"/>
    </source>
</evidence>